<reference evidence="8 9" key="1">
    <citation type="submission" date="2024-01" db="EMBL/GenBank/DDBJ databases">
        <title>The genomes of 5 underutilized Papilionoideae crops provide insights into root nodulation and disease resistanc.</title>
        <authorList>
            <person name="Jiang F."/>
        </authorList>
    </citation>
    <scope>NUCLEOTIDE SEQUENCE [LARGE SCALE GENOMIC DNA]</scope>
    <source>
        <strain evidence="8">DUOXIRENSHENG_FW03</strain>
        <tissue evidence="8">Leaves</tissue>
    </source>
</reference>
<accession>A0AAN9T1A6</accession>
<dbReference type="InterPro" id="IPR030374">
    <property type="entry name" value="PABS"/>
</dbReference>
<dbReference type="Proteomes" id="UP001386955">
    <property type="component" value="Unassembled WGS sequence"/>
</dbReference>
<dbReference type="SUPFAM" id="SSF53335">
    <property type="entry name" value="S-adenosyl-L-methionine-dependent methyltransferases"/>
    <property type="match status" value="1"/>
</dbReference>
<feature type="domain" description="PABS" evidence="7">
    <location>
        <begin position="34"/>
        <end position="272"/>
    </location>
</feature>
<dbReference type="InterPro" id="IPR001045">
    <property type="entry name" value="Spermi_synthase"/>
</dbReference>
<name>A0AAN9T1A6_PSOTE</name>
<comment type="caution">
    <text evidence="8">The sequence shown here is derived from an EMBL/GenBank/DDBJ whole genome shotgun (WGS) entry which is preliminary data.</text>
</comment>
<dbReference type="InterPro" id="IPR037163">
    <property type="entry name" value="Spermidine_synt_N_sf"/>
</dbReference>
<dbReference type="GO" id="GO:0006596">
    <property type="term" value="P:polyamine biosynthetic process"/>
    <property type="evidence" value="ECO:0007669"/>
    <property type="project" value="UniProtKB-UniRule"/>
</dbReference>
<dbReference type="EC" id="2.5.1.79" evidence="5"/>
<evidence type="ECO:0000256" key="2">
    <source>
        <dbReference type="ARBA" id="ARBA00022679"/>
    </source>
</evidence>
<gene>
    <name evidence="8" type="ORF">VNO78_03321</name>
</gene>
<evidence type="ECO:0000259" key="7">
    <source>
        <dbReference type="PROSITE" id="PS51006"/>
    </source>
</evidence>
<dbReference type="EMBL" id="JAYMYS010000001">
    <property type="protein sequence ID" value="KAK7411878.1"/>
    <property type="molecule type" value="Genomic_DNA"/>
</dbReference>
<dbReference type="HAMAP" id="MF_00198">
    <property type="entry name" value="Spermidine_synth"/>
    <property type="match status" value="1"/>
</dbReference>
<evidence type="ECO:0000256" key="5">
    <source>
        <dbReference type="ARBA" id="ARBA00049721"/>
    </source>
</evidence>
<evidence type="ECO:0000256" key="4">
    <source>
        <dbReference type="ARBA" id="ARBA00048874"/>
    </source>
</evidence>
<dbReference type="PANTHER" id="PTHR43317">
    <property type="entry name" value="THERMOSPERMINE SYNTHASE ACAULIS5"/>
    <property type="match status" value="1"/>
</dbReference>
<dbReference type="InterPro" id="IPR029063">
    <property type="entry name" value="SAM-dependent_MTases_sf"/>
</dbReference>
<organism evidence="8 9">
    <name type="scientific">Psophocarpus tetragonolobus</name>
    <name type="common">Winged bean</name>
    <name type="synonym">Dolichos tetragonolobus</name>
    <dbReference type="NCBI Taxonomy" id="3891"/>
    <lineage>
        <taxon>Eukaryota</taxon>
        <taxon>Viridiplantae</taxon>
        <taxon>Streptophyta</taxon>
        <taxon>Embryophyta</taxon>
        <taxon>Tracheophyta</taxon>
        <taxon>Spermatophyta</taxon>
        <taxon>Magnoliopsida</taxon>
        <taxon>eudicotyledons</taxon>
        <taxon>Gunneridae</taxon>
        <taxon>Pentapetalae</taxon>
        <taxon>rosids</taxon>
        <taxon>fabids</taxon>
        <taxon>Fabales</taxon>
        <taxon>Fabaceae</taxon>
        <taxon>Papilionoideae</taxon>
        <taxon>50 kb inversion clade</taxon>
        <taxon>NPAAA clade</taxon>
        <taxon>indigoferoid/millettioid clade</taxon>
        <taxon>Phaseoleae</taxon>
        <taxon>Psophocarpus</taxon>
    </lineage>
</organism>
<dbReference type="PROSITE" id="PS51006">
    <property type="entry name" value="PABS_2"/>
    <property type="match status" value="1"/>
</dbReference>
<dbReference type="GO" id="GO:0010487">
    <property type="term" value="F:thermospermine synthase activity"/>
    <property type="evidence" value="ECO:0007669"/>
    <property type="project" value="UniProtKB-EC"/>
</dbReference>
<dbReference type="Pfam" id="PF01564">
    <property type="entry name" value="Spermine_synth"/>
    <property type="match status" value="1"/>
</dbReference>
<sequence>MNLLEDYMNLNTHEQEDEEEGGEHHNDAVVNVRHNWFEQEIYSDVKWCLALNRVEFRGTSEFQHLTVLSTKGFGKALVIDGHLQNTELDEYIYHENLVHPALLIHNKPKTVFIMGGGGGSAAREALKHKDIQKVVICDIDMNTASLIREHMKANHAAFNDRRLQIVYNDAMYELNKSEEKFDVIIGDLPDPYGSESGSSHLYTKSFYEGVVKAKLKVNGLFVTQAGPAGIFTHKVVFSPMYNTLKQVFTDVVAYTAIVPSYGDSYGWIMASNKPINLDGEQLNKRIDERIGGELKYLDGPVIAASTVLNKTLKNSLVEETRILTDQNVNVGYVRKPGVCINA</sequence>
<protein>
    <recommendedName>
        <fullName evidence="5">thermospermine synthase</fullName>
        <ecNumber evidence="5">2.5.1.79</ecNumber>
    </recommendedName>
</protein>
<dbReference type="Gene3D" id="2.30.140.10">
    <property type="entry name" value="Spermidine synthase, tetramerisation domain"/>
    <property type="match status" value="1"/>
</dbReference>
<dbReference type="InterPro" id="IPR035246">
    <property type="entry name" value="Spermidine_synt_N"/>
</dbReference>
<comment type="catalytic activity">
    <reaction evidence="4">
        <text>S-adenosyl 3-(methylsulfanyl)propylamine + spermidine = thermospermine + S-methyl-5'-thioadenosine + H(+)</text>
        <dbReference type="Rhea" id="RHEA:30515"/>
        <dbReference type="ChEBI" id="CHEBI:15378"/>
        <dbReference type="ChEBI" id="CHEBI:17509"/>
        <dbReference type="ChEBI" id="CHEBI:57443"/>
        <dbReference type="ChEBI" id="CHEBI:57834"/>
        <dbReference type="ChEBI" id="CHEBI:59903"/>
        <dbReference type="EC" id="2.5.1.79"/>
    </reaction>
</comment>
<dbReference type="FunFam" id="3.40.50.150:FF:000088">
    <property type="entry name" value="Polyamine aminopropyltransferase"/>
    <property type="match status" value="1"/>
</dbReference>
<evidence type="ECO:0000256" key="6">
    <source>
        <dbReference type="PROSITE-ProRule" id="PRU00354"/>
    </source>
</evidence>
<dbReference type="NCBIfam" id="NF037959">
    <property type="entry name" value="MFS_SpdSyn"/>
    <property type="match status" value="1"/>
</dbReference>
<evidence type="ECO:0000313" key="8">
    <source>
        <dbReference type="EMBL" id="KAK7411878.1"/>
    </source>
</evidence>
<keyword evidence="2 6" id="KW-0808">Transferase</keyword>
<dbReference type="Gene3D" id="3.40.50.150">
    <property type="entry name" value="Vaccinia Virus protein VP39"/>
    <property type="match status" value="1"/>
</dbReference>
<comment type="similarity">
    <text evidence="1">Belongs to the spermidine/spermine synthase family.</text>
</comment>
<dbReference type="Pfam" id="PF17284">
    <property type="entry name" value="Spermine_synt_N"/>
    <property type="match status" value="1"/>
</dbReference>
<dbReference type="AlphaFoldDB" id="A0AAN9T1A6"/>
<evidence type="ECO:0000256" key="1">
    <source>
        <dbReference type="ARBA" id="ARBA00007867"/>
    </source>
</evidence>
<evidence type="ECO:0000256" key="3">
    <source>
        <dbReference type="ARBA" id="ARBA00023115"/>
    </source>
</evidence>
<evidence type="ECO:0000313" key="9">
    <source>
        <dbReference type="Proteomes" id="UP001386955"/>
    </source>
</evidence>
<feature type="active site" description="Proton acceptor" evidence="6">
    <location>
        <position position="187"/>
    </location>
</feature>
<keyword evidence="3 6" id="KW-0620">Polyamine biosynthesis</keyword>
<dbReference type="PANTHER" id="PTHR43317:SF10">
    <property type="entry name" value="PABS DOMAIN-CONTAINING PROTEIN"/>
    <property type="match status" value="1"/>
</dbReference>
<keyword evidence="9" id="KW-1185">Reference proteome</keyword>
<dbReference type="CDD" id="cd02440">
    <property type="entry name" value="AdoMet_MTases"/>
    <property type="match status" value="1"/>
</dbReference>
<proteinExistence type="inferred from homology"/>